<protein>
    <submittedName>
        <fullName evidence="4">TldD/PmbA family protein</fullName>
    </submittedName>
</protein>
<dbReference type="InterPro" id="IPR051463">
    <property type="entry name" value="Peptidase_U62_metallo"/>
</dbReference>
<comment type="similarity">
    <text evidence="1">Belongs to the peptidase U62 family.</text>
</comment>
<dbReference type="InterPro" id="IPR045569">
    <property type="entry name" value="Metalloprtase-TldD/E_C"/>
</dbReference>
<name>A0ABW0A3G7_9ACTN</name>
<dbReference type="EMBL" id="JBHSKJ010000011">
    <property type="protein sequence ID" value="MFC5147060.1"/>
    <property type="molecule type" value="Genomic_DNA"/>
</dbReference>
<sequence length="460" mass="47426">MIDPSDAALRQMFSAALSSGGAWAELFTERTTVTELTGTTRSGLTAARSRVQGVGLRVGLGRDTALVYSTDHDHASLVELGSTAAAVFRAIHGRRPAERIPAVRIGRTGRAGIPVTGQLLDLADKRRLVETALGAARQQGGRVRAAYADREREIGVWDSLGGHAAKTDWQTRLQVDVALAGPSATGTGTWCRALPSSALTPDEAAAVGVSAADQALRLESAVPARSGTRALVCGPDAAGLLVHELCGHALEADALALGSSIFADSLGKAVADSAVTVVDGGAPVGVWGVSAVDDEGTTPERTELIRAGVMVGSMTDRLHAGASGDPRSSGNARRRSFEHPPLPRMTQTTLESGTTSRQDIIAGVGTGLLVLEATGGTVDPVTGRFSLVVKEGWEIESGEPTRIVSGSVLTGDALSSLRDICAIGDDPQTFGAFCGKSGQWLPVSYRSPSLALARITVGGV</sequence>
<dbReference type="PANTHER" id="PTHR30624">
    <property type="entry name" value="UNCHARACTERIZED PROTEIN TLDD AND PMBA"/>
    <property type="match status" value="1"/>
</dbReference>
<reference evidence="5" key="1">
    <citation type="journal article" date="2019" name="Int. J. Syst. Evol. Microbiol.">
        <title>The Global Catalogue of Microorganisms (GCM) 10K type strain sequencing project: providing services to taxonomists for standard genome sequencing and annotation.</title>
        <authorList>
            <consortium name="The Broad Institute Genomics Platform"/>
            <consortium name="The Broad Institute Genome Sequencing Center for Infectious Disease"/>
            <person name="Wu L."/>
            <person name="Ma J."/>
        </authorList>
    </citation>
    <scope>NUCLEOTIDE SEQUENCE [LARGE SCALE GENOMIC DNA]</scope>
    <source>
        <strain evidence="5">CGMCC 4.1641</strain>
    </source>
</reference>
<gene>
    <name evidence="4" type="ORF">ACFPP6_20515</name>
</gene>
<dbReference type="PANTHER" id="PTHR30624:SF4">
    <property type="entry name" value="METALLOPROTEASE TLDD"/>
    <property type="match status" value="1"/>
</dbReference>
<evidence type="ECO:0000256" key="2">
    <source>
        <dbReference type="SAM" id="MobiDB-lite"/>
    </source>
</evidence>
<comment type="caution">
    <text evidence="4">The sequence shown here is derived from an EMBL/GenBank/DDBJ whole genome shotgun (WGS) entry which is preliminary data.</text>
</comment>
<evidence type="ECO:0000313" key="4">
    <source>
        <dbReference type="EMBL" id="MFC5147060.1"/>
    </source>
</evidence>
<evidence type="ECO:0000313" key="5">
    <source>
        <dbReference type="Proteomes" id="UP001596222"/>
    </source>
</evidence>
<dbReference type="SUPFAM" id="SSF111283">
    <property type="entry name" value="Putative modulator of DNA gyrase, PmbA/TldD"/>
    <property type="match status" value="1"/>
</dbReference>
<feature type="compositionally biased region" description="Polar residues" evidence="2">
    <location>
        <begin position="345"/>
        <end position="357"/>
    </location>
</feature>
<evidence type="ECO:0000259" key="3">
    <source>
        <dbReference type="Pfam" id="PF19289"/>
    </source>
</evidence>
<proteinExistence type="inferred from homology"/>
<dbReference type="InterPro" id="IPR036059">
    <property type="entry name" value="TldD/PmbA_sf"/>
</dbReference>
<accession>A0ABW0A3G7</accession>
<evidence type="ECO:0000256" key="1">
    <source>
        <dbReference type="ARBA" id="ARBA00005836"/>
    </source>
</evidence>
<feature type="domain" description="Metalloprotease TldD/E C-terminal" evidence="3">
    <location>
        <begin position="228"/>
        <end position="459"/>
    </location>
</feature>
<dbReference type="Gene3D" id="3.30.2290.10">
    <property type="entry name" value="PmbA/TldD superfamily"/>
    <property type="match status" value="1"/>
</dbReference>
<organism evidence="4 5">
    <name type="scientific">Streptomyces aureoversilis</name>
    <dbReference type="NCBI Taxonomy" id="67277"/>
    <lineage>
        <taxon>Bacteria</taxon>
        <taxon>Bacillati</taxon>
        <taxon>Actinomycetota</taxon>
        <taxon>Actinomycetes</taxon>
        <taxon>Kitasatosporales</taxon>
        <taxon>Streptomycetaceae</taxon>
        <taxon>Streptomyces</taxon>
    </lineage>
</organism>
<dbReference type="Proteomes" id="UP001596222">
    <property type="component" value="Unassembled WGS sequence"/>
</dbReference>
<dbReference type="Pfam" id="PF19289">
    <property type="entry name" value="PmbA_TldD_3rd"/>
    <property type="match status" value="1"/>
</dbReference>
<keyword evidence="5" id="KW-1185">Reference proteome</keyword>
<dbReference type="RefSeq" id="WP_382044314.1">
    <property type="nucleotide sequence ID" value="NZ_JBHSKJ010000011.1"/>
</dbReference>
<feature type="region of interest" description="Disordered" evidence="2">
    <location>
        <begin position="317"/>
        <end position="357"/>
    </location>
</feature>
<dbReference type="InterPro" id="IPR035068">
    <property type="entry name" value="TldD/PmbA_N"/>
</dbReference>